<reference evidence="1 2" key="1">
    <citation type="submission" date="2020-09" db="EMBL/GenBank/DDBJ databases">
        <title>Genome sequences of Mycetohabitans spp.</title>
        <authorList>
            <person name="Carter M.E."/>
            <person name="Carpenter S.C.D."/>
            <person name="Bogdanove A.J."/>
        </authorList>
    </citation>
    <scope>NUCLEOTIDE SEQUENCE [LARGE SCALE GENOMIC DNA]</scope>
    <source>
        <strain evidence="1 2">B12</strain>
    </source>
</reference>
<name>A0ABZ2PVS4_9BURK</name>
<proteinExistence type="predicted"/>
<dbReference type="InterPro" id="IPR036271">
    <property type="entry name" value="Tet_transcr_reg_TetR-rel_C_sf"/>
</dbReference>
<keyword evidence="2" id="KW-1185">Reference proteome</keyword>
<evidence type="ECO:0008006" key="3">
    <source>
        <dbReference type="Google" id="ProtNLM"/>
    </source>
</evidence>
<evidence type="ECO:0000313" key="1">
    <source>
        <dbReference type="EMBL" id="WXK39206.1"/>
    </source>
</evidence>
<dbReference type="EMBL" id="CP062176">
    <property type="protein sequence ID" value="WXK39206.1"/>
    <property type="molecule type" value="Genomic_DNA"/>
</dbReference>
<accession>A0ABZ2PVS4</accession>
<dbReference type="Proteomes" id="UP001493153">
    <property type="component" value="Chromosome"/>
</dbReference>
<dbReference type="Gene3D" id="1.10.357.10">
    <property type="entry name" value="Tetracycline Repressor, domain 2"/>
    <property type="match status" value="1"/>
</dbReference>
<evidence type="ECO:0000313" key="2">
    <source>
        <dbReference type="Proteomes" id="UP001493153"/>
    </source>
</evidence>
<protein>
    <recommendedName>
        <fullName evidence="3">Transcriptional regulator, TetR family</fullName>
    </recommendedName>
</protein>
<dbReference type="SUPFAM" id="SSF48498">
    <property type="entry name" value="Tetracyclin repressor-like, C-terminal domain"/>
    <property type="match status" value="1"/>
</dbReference>
<gene>
    <name evidence="1" type="ORF">IHE29_07895</name>
</gene>
<sequence>MRKRSADATMLIDARTRAGIVARIEQGIASGELHANANVRILSTVFDRFLLGLSTLAKPS</sequence>
<organism evidence="1 2">
    <name type="scientific">Mycetohabitans rhizoxinica</name>
    <dbReference type="NCBI Taxonomy" id="412963"/>
    <lineage>
        <taxon>Bacteria</taxon>
        <taxon>Pseudomonadati</taxon>
        <taxon>Pseudomonadota</taxon>
        <taxon>Betaproteobacteria</taxon>
        <taxon>Burkholderiales</taxon>
        <taxon>Burkholderiaceae</taxon>
        <taxon>Mycetohabitans</taxon>
    </lineage>
</organism>